<accession>A0A365H6L9</accession>
<dbReference type="Proteomes" id="UP000251891">
    <property type="component" value="Unassembled WGS sequence"/>
</dbReference>
<feature type="region of interest" description="Disordered" evidence="1">
    <location>
        <begin position="339"/>
        <end position="364"/>
    </location>
</feature>
<dbReference type="AlphaFoldDB" id="A0A365H6L9"/>
<proteinExistence type="predicted"/>
<comment type="caution">
    <text evidence="2">The sequence shown here is derived from an EMBL/GenBank/DDBJ whole genome shotgun (WGS) entry which is preliminary data.</text>
</comment>
<organism evidence="2 3">
    <name type="scientific">Actinomadura craniellae</name>
    <dbReference type="NCBI Taxonomy" id="2231787"/>
    <lineage>
        <taxon>Bacteria</taxon>
        <taxon>Bacillati</taxon>
        <taxon>Actinomycetota</taxon>
        <taxon>Actinomycetes</taxon>
        <taxon>Streptosporangiales</taxon>
        <taxon>Thermomonosporaceae</taxon>
        <taxon>Actinomadura</taxon>
    </lineage>
</organism>
<evidence type="ECO:0000313" key="3">
    <source>
        <dbReference type="Proteomes" id="UP000251891"/>
    </source>
</evidence>
<keyword evidence="3" id="KW-1185">Reference proteome</keyword>
<evidence type="ECO:0000256" key="1">
    <source>
        <dbReference type="SAM" id="MobiDB-lite"/>
    </source>
</evidence>
<evidence type="ECO:0008006" key="4">
    <source>
        <dbReference type="Google" id="ProtNLM"/>
    </source>
</evidence>
<protein>
    <recommendedName>
        <fullName evidence="4">Galactose oxidase</fullName>
    </recommendedName>
</protein>
<dbReference type="EMBL" id="QLYX01000005">
    <property type="protein sequence ID" value="RAY14755.1"/>
    <property type="molecule type" value="Genomic_DNA"/>
</dbReference>
<reference evidence="2 3" key="1">
    <citation type="submission" date="2018-06" db="EMBL/GenBank/DDBJ databases">
        <title>Actinomadura craniellae sp. nov. isolated from marine sponge Craniella sp.</title>
        <authorList>
            <person name="Li L."/>
            <person name="Xu Q.H."/>
            <person name="Lin H.W."/>
            <person name="Lu Y.H."/>
        </authorList>
    </citation>
    <scope>NUCLEOTIDE SEQUENCE [LARGE SCALE GENOMIC DNA]</scope>
    <source>
        <strain evidence="2 3">LHW63021</strain>
    </source>
</reference>
<sequence length="364" mass="37318">MELLQNQRITGAAMVLSTSGTAPAGFPDAPWRAVSPALPDAQYILNGVSARSATDAWAVGQRRNAPLLIHWNGVDWTPGTATPAPPELIGAGLQGVACAGAAAIAVGGGYDRLAGTETPLVRHWDGAGWTDPGPVGPGRGFVLTGVVLPAETEAWAVGHGAPGGNGSAGPVILRWSGGTWADARPPSLVPARTRGSLLAADAAAPDDVWAVGALDGPRRGARGALIAHYDGHAWRRVPCPTARPLTDVLALSATDAWAVGGDTVLHWNGRGWKRVRVPIGSANTVTGLSPHDIWVGGGHGELAHFDGARWTRVHTPQPLDDSTVWLAGTARAGTTWMVGSRRTTGHGPAQPHPTGSGRPGEAGG</sequence>
<dbReference type="OrthoDB" id="3454650at2"/>
<evidence type="ECO:0000313" key="2">
    <source>
        <dbReference type="EMBL" id="RAY14755.1"/>
    </source>
</evidence>
<dbReference type="RefSeq" id="WP_111867025.1">
    <property type="nucleotide sequence ID" value="NZ_QLYX01000005.1"/>
</dbReference>
<gene>
    <name evidence="2" type="ORF">DPM19_13505</name>
</gene>
<name>A0A365H6L9_9ACTN</name>